<accession>A0ABQ1FX67</accession>
<evidence type="ECO:0000313" key="5">
    <source>
        <dbReference type="Proteomes" id="UP000617979"/>
    </source>
</evidence>
<dbReference type="PANTHER" id="PTHR43819:SF1">
    <property type="entry name" value="ARCHAEAL-TYPE GLUTAMATE SYNTHASE [NADPH]"/>
    <property type="match status" value="1"/>
</dbReference>
<evidence type="ECO:0000313" key="4">
    <source>
        <dbReference type="EMBL" id="GGA33136.1"/>
    </source>
</evidence>
<name>A0ABQ1FX67_9BACL</name>
<keyword evidence="5" id="KW-1185">Reference proteome</keyword>
<dbReference type="Proteomes" id="UP000617979">
    <property type="component" value="Unassembled WGS sequence"/>
</dbReference>
<feature type="domain" description="Glutamate synthase" evidence="3">
    <location>
        <begin position="101"/>
        <end position="372"/>
    </location>
</feature>
<dbReference type="CDD" id="cd02808">
    <property type="entry name" value="GltS_FMN"/>
    <property type="match status" value="1"/>
</dbReference>
<comment type="caution">
    <text evidence="4">The sequence shown here is derived from an EMBL/GenBank/DDBJ whole genome shotgun (WGS) entry which is preliminary data.</text>
</comment>
<dbReference type="InterPro" id="IPR002932">
    <property type="entry name" value="Glu_synthdom"/>
</dbReference>
<organism evidence="4 5">
    <name type="scientific">Kroppenstedtia guangzhouensis</name>
    <dbReference type="NCBI Taxonomy" id="1274356"/>
    <lineage>
        <taxon>Bacteria</taxon>
        <taxon>Bacillati</taxon>
        <taxon>Bacillota</taxon>
        <taxon>Bacilli</taxon>
        <taxon>Bacillales</taxon>
        <taxon>Thermoactinomycetaceae</taxon>
        <taxon>Kroppenstedtia</taxon>
    </lineage>
</organism>
<comment type="similarity">
    <text evidence="1 2">Belongs to the glutamate synthase family.</text>
</comment>
<dbReference type="PANTHER" id="PTHR43819">
    <property type="entry name" value="ARCHAEAL-TYPE GLUTAMATE SYNTHASE [NADPH]"/>
    <property type="match status" value="1"/>
</dbReference>
<dbReference type="InterPro" id="IPR024188">
    <property type="entry name" value="GltB"/>
</dbReference>
<protein>
    <submittedName>
        <fullName evidence="4">FMN-binding glutamate synthase family protein</fullName>
    </submittedName>
</protein>
<dbReference type="EMBL" id="BMEX01000001">
    <property type="protein sequence ID" value="GGA33136.1"/>
    <property type="molecule type" value="Genomic_DNA"/>
</dbReference>
<dbReference type="RefSeq" id="WP_188428940.1">
    <property type="nucleotide sequence ID" value="NZ_BMEX01000001.1"/>
</dbReference>
<dbReference type="InterPro" id="IPR013785">
    <property type="entry name" value="Aldolase_TIM"/>
</dbReference>
<dbReference type="SUPFAM" id="SSF51395">
    <property type="entry name" value="FMN-linked oxidoreductases"/>
    <property type="match status" value="1"/>
</dbReference>
<proteinExistence type="inferred from homology"/>
<reference evidence="5" key="1">
    <citation type="journal article" date="2019" name="Int. J. Syst. Evol. Microbiol.">
        <title>The Global Catalogue of Microorganisms (GCM) 10K type strain sequencing project: providing services to taxonomists for standard genome sequencing and annotation.</title>
        <authorList>
            <consortium name="The Broad Institute Genomics Platform"/>
            <consortium name="The Broad Institute Genome Sequencing Center for Infectious Disease"/>
            <person name="Wu L."/>
            <person name="Ma J."/>
        </authorList>
    </citation>
    <scope>NUCLEOTIDE SEQUENCE [LARGE SCALE GENOMIC DNA]</scope>
    <source>
        <strain evidence="5">CGMCC 1.12404</strain>
    </source>
</reference>
<evidence type="ECO:0000256" key="1">
    <source>
        <dbReference type="ARBA" id="ARBA00009716"/>
    </source>
</evidence>
<dbReference type="Gene3D" id="3.20.20.70">
    <property type="entry name" value="Aldolase class I"/>
    <property type="match status" value="1"/>
</dbReference>
<evidence type="ECO:0000259" key="3">
    <source>
        <dbReference type="Pfam" id="PF01645"/>
    </source>
</evidence>
<dbReference type="Pfam" id="PF01645">
    <property type="entry name" value="Glu_synthase"/>
    <property type="match status" value="1"/>
</dbReference>
<gene>
    <name evidence="4" type="ORF">GCM10007416_02310</name>
</gene>
<sequence length="457" mass="49234">MGWFGSLGGAVAAVLLFAVGMAVSIRPLIKKLFRKAVILIETDPFPANIWEMVTLTRHISPQTLIENSMRAQGGVMVKRPLGSPKQMPDFRKLTFLPCQLDRLPTPENQNIETRTVIGPCAKKPLELEIPLLIAGMAFGLGVSEQLKVALAKGSAMAGTATNGGEGPFLPEERKYADKLILQYSRAQWAKDPEILKQADMIEIHVGQGASAGTPSQIPAIHLKGRAMELMGLKPDDTAEIFSRMPGIHRKQDWKKLIDRLRQWTGGVPIGMKMIPGRVEQDLEIAVDAGVDFITLDGAQAATKGTPPILQDDFGLPTVMGLARAVDYLEKKEKKDQISLIVSGGLSTPGDFLKALAMGADAVAIGSAVLFAASHGQGSQKTLPWEPPTQLVLYQGDQKEELNVEKGAKCVACYLQSSVAEMKLATIALGKSRLQDVDRKDLAAPDPVSAAIARVPLI</sequence>
<dbReference type="PIRSF" id="PIRSF006429">
    <property type="entry name" value="GOGAT_lg_2"/>
    <property type="match status" value="1"/>
</dbReference>
<evidence type="ECO:0000256" key="2">
    <source>
        <dbReference type="PIRNR" id="PIRNR006429"/>
    </source>
</evidence>